<gene>
    <name evidence="1" type="ORF">NRB20_61230</name>
</gene>
<dbReference type="EMBL" id="WEGK01000016">
    <property type="protein sequence ID" value="MQY22998.1"/>
    <property type="molecule type" value="Genomic_DNA"/>
</dbReference>
<dbReference type="OrthoDB" id="3767110at2"/>
<evidence type="ECO:0008006" key="3">
    <source>
        <dbReference type="Google" id="ProtNLM"/>
    </source>
</evidence>
<protein>
    <recommendedName>
        <fullName evidence="3">DUF1152 domain-containing protein</fullName>
    </recommendedName>
</protein>
<keyword evidence="2" id="KW-1185">Reference proteome</keyword>
<proteinExistence type="predicted"/>
<sequence>MRSIAIAAGGGGDAVSAAMLASARPDLGIAAIMSYSWDRFMIDPSPGPRVRGDFDGLIDRGGVAEIPPTATLHIGQSTLPRLAGAIEQPLLLVEADEGAVGLSALIARAATAFDADGIIVVDVGGDILAEGHEVSLRSPLADSLALAAAVRTGIDTRVVVAGIGMDGELPAAEAAERLDKLNAQQLPDLTPQEAAPFEDIWAWHPSEANALLAAAASGWRGTVECQRNAAVALTDASPAVFEVGAHELVDASLAAVLADTTSLDEAEQLLRDRRAGRSELDIERQRAAGDRAKVRMPGRDTLAVIDEYTVDARERGVTALTVRRVAELVSAIAPEATDALRSLLTEQRPHNFRPPLYQVRHP</sequence>
<dbReference type="Pfam" id="PF06626">
    <property type="entry name" value="DUF1152"/>
    <property type="match status" value="1"/>
</dbReference>
<name>A0A7K0DBE3_9NOCA</name>
<comment type="caution">
    <text evidence="1">The sequence shown here is derived from an EMBL/GenBank/DDBJ whole genome shotgun (WGS) entry which is preliminary data.</text>
</comment>
<dbReference type="InterPro" id="IPR010581">
    <property type="entry name" value="DUF1152"/>
</dbReference>
<dbReference type="AlphaFoldDB" id="A0A7K0DBE3"/>
<evidence type="ECO:0000313" key="1">
    <source>
        <dbReference type="EMBL" id="MQY22998.1"/>
    </source>
</evidence>
<evidence type="ECO:0000313" key="2">
    <source>
        <dbReference type="Proteomes" id="UP000438448"/>
    </source>
</evidence>
<dbReference type="Proteomes" id="UP000438448">
    <property type="component" value="Unassembled WGS sequence"/>
</dbReference>
<reference evidence="1 2" key="1">
    <citation type="submission" date="2019-10" db="EMBL/GenBank/DDBJ databases">
        <title>Nocardia macrotermitis sp. nov. and Nocardia aurantia sp. nov., isolated from the gut of fungus growing-termite Macrotermes natalensis.</title>
        <authorList>
            <person name="Benndorf R."/>
            <person name="Schwitalla J."/>
            <person name="Martin K."/>
            <person name="De Beer W."/>
            <person name="Kaster A.-K."/>
            <person name="Vollmers J."/>
            <person name="Poulsen M."/>
            <person name="Beemelmanns C."/>
        </authorList>
    </citation>
    <scope>NUCLEOTIDE SEQUENCE [LARGE SCALE GENOMIC DNA]</scope>
    <source>
        <strain evidence="1 2">RB20</strain>
    </source>
</reference>
<dbReference type="RefSeq" id="WP_153414794.1">
    <property type="nucleotide sequence ID" value="NZ_WEGK01000016.1"/>
</dbReference>
<organism evidence="1 2">
    <name type="scientific">Nocardia macrotermitis</name>
    <dbReference type="NCBI Taxonomy" id="2585198"/>
    <lineage>
        <taxon>Bacteria</taxon>
        <taxon>Bacillati</taxon>
        <taxon>Actinomycetota</taxon>
        <taxon>Actinomycetes</taxon>
        <taxon>Mycobacteriales</taxon>
        <taxon>Nocardiaceae</taxon>
        <taxon>Nocardia</taxon>
    </lineage>
</organism>
<accession>A0A7K0DBE3</accession>